<dbReference type="Pfam" id="PF00383">
    <property type="entry name" value="dCMP_cyt_deam_1"/>
    <property type="match status" value="1"/>
</dbReference>
<comment type="similarity">
    <text evidence="2">Belongs to the cytidine and deoxycytidylate deaminase family. ADAT3 subfamily.</text>
</comment>
<dbReference type="GO" id="GO:0005634">
    <property type="term" value="C:nucleus"/>
    <property type="evidence" value="ECO:0007669"/>
    <property type="project" value="TreeGrafter"/>
</dbReference>
<dbReference type="GO" id="GO:0052717">
    <property type="term" value="F:tRNA-specific adenosine-34 deaminase activity"/>
    <property type="evidence" value="ECO:0007669"/>
    <property type="project" value="TreeGrafter"/>
</dbReference>
<name>A0A165K4Z7_EXIGL</name>
<dbReference type="AlphaFoldDB" id="A0A165K4Z7"/>
<gene>
    <name evidence="4" type="ORF">EXIGLDRAFT_459622</name>
</gene>
<dbReference type="PANTHER" id="PTHR11079">
    <property type="entry name" value="CYTOSINE DEAMINASE FAMILY MEMBER"/>
    <property type="match status" value="1"/>
</dbReference>
<sequence length="283" mass="31881">MDAWVIDAPEIKDINPLLDWTRKTGLDRELRHLKRIRRLQTSSETQITILLCASNTPIPPLPPNYSELAPYTLAVPARAALNMPHLALKNAVWPTVYAPLRPDPDEVRALEWDEARRTWVLECVRELVDGARRARVSGELPIAAFLPQMPGDTNADAVKALTHDTRTSESHPLRHAVINLVRLVGSLQSQSTASAEYFLTGRSLFLTHEPCIMCSMALVHSRVKEVYILIPMRRTGGAGGGEVNIVALPNVNHRYRIWRWHPRERVERELELGILALPDNVDS</sequence>
<accession>A0A165K4Z7</accession>
<dbReference type="InterPro" id="IPR016193">
    <property type="entry name" value="Cytidine_deaminase-like"/>
</dbReference>
<reference evidence="4 5" key="1">
    <citation type="journal article" date="2016" name="Mol. Biol. Evol.">
        <title>Comparative Genomics of Early-Diverging Mushroom-Forming Fungi Provides Insights into the Origins of Lignocellulose Decay Capabilities.</title>
        <authorList>
            <person name="Nagy L.G."/>
            <person name="Riley R."/>
            <person name="Tritt A."/>
            <person name="Adam C."/>
            <person name="Daum C."/>
            <person name="Floudas D."/>
            <person name="Sun H."/>
            <person name="Yadav J.S."/>
            <person name="Pangilinan J."/>
            <person name="Larsson K.H."/>
            <person name="Matsuura K."/>
            <person name="Barry K."/>
            <person name="Labutti K."/>
            <person name="Kuo R."/>
            <person name="Ohm R.A."/>
            <person name="Bhattacharya S.S."/>
            <person name="Shirouzu T."/>
            <person name="Yoshinaga Y."/>
            <person name="Martin F.M."/>
            <person name="Grigoriev I.V."/>
            <person name="Hibbett D.S."/>
        </authorList>
    </citation>
    <scope>NUCLEOTIDE SEQUENCE [LARGE SCALE GENOMIC DNA]</scope>
    <source>
        <strain evidence="4 5">HHB12029</strain>
    </source>
</reference>
<evidence type="ECO:0000313" key="4">
    <source>
        <dbReference type="EMBL" id="KZV95801.1"/>
    </source>
</evidence>
<dbReference type="Proteomes" id="UP000077266">
    <property type="component" value="Unassembled WGS sequence"/>
</dbReference>
<keyword evidence="5" id="KW-1185">Reference proteome</keyword>
<evidence type="ECO:0000256" key="1">
    <source>
        <dbReference type="ARBA" id="ARBA00022694"/>
    </source>
</evidence>
<evidence type="ECO:0000259" key="3">
    <source>
        <dbReference type="PROSITE" id="PS51747"/>
    </source>
</evidence>
<dbReference type="Gene3D" id="3.40.140.10">
    <property type="entry name" value="Cytidine Deaminase, domain 2"/>
    <property type="match status" value="1"/>
</dbReference>
<dbReference type="GO" id="GO:0005737">
    <property type="term" value="C:cytoplasm"/>
    <property type="evidence" value="ECO:0007669"/>
    <property type="project" value="TreeGrafter"/>
</dbReference>
<organism evidence="4 5">
    <name type="scientific">Exidia glandulosa HHB12029</name>
    <dbReference type="NCBI Taxonomy" id="1314781"/>
    <lineage>
        <taxon>Eukaryota</taxon>
        <taxon>Fungi</taxon>
        <taxon>Dikarya</taxon>
        <taxon>Basidiomycota</taxon>
        <taxon>Agaricomycotina</taxon>
        <taxon>Agaricomycetes</taxon>
        <taxon>Auriculariales</taxon>
        <taxon>Exidiaceae</taxon>
        <taxon>Exidia</taxon>
    </lineage>
</organism>
<dbReference type="EMBL" id="KV425951">
    <property type="protein sequence ID" value="KZV95801.1"/>
    <property type="molecule type" value="Genomic_DNA"/>
</dbReference>
<protein>
    <submittedName>
        <fullName evidence="4">Cytidine deaminase-like protein</fullName>
    </submittedName>
</protein>
<dbReference type="CDD" id="cd01285">
    <property type="entry name" value="nucleoside_deaminase"/>
    <property type="match status" value="1"/>
</dbReference>
<feature type="domain" description="CMP/dCMP-type deaminase" evidence="3">
    <location>
        <begin position="118"/>
        <end position="242"/>
    </location>
</feature>
<dbReference type="OrthoDB" id="3180714at2759"/>
<dbReference type="InParanoid" id="A0A165K4Z7"/>
<dbReference type="FunCoup" id="A0A165K4Z7">
    <property type="interactions" value="426"/>
</dbReference>
<dbReference type="PROSITE" id="PS51747">
    <property type="entry name" value="CYT_DCMP_DEAMINASES_2"/>
    <property type="match status" value="1"/>
</dbReference>
<keyword evidence="1" id="KW-0819">tRNA processing</keyword>
<evidence type="ECO:0000256" key="2">
    <source>
        <dbReference type="ARBA" id="ARBA00038160"/>
    </source>
</evidence>
<dbReference type="STRING" id="1314781.A0A165K4Z7"/>
<dbReference type="PANTHER" id="PTHR11079:SF156">
    <property type="entry name" value="INACTIVE TRNA-SPECIFIC ADENOSINE DEAMINASE-LIKE PROTEIN 3-RELATED"/>
    <property type="match status" value="1"/>
</dbReference>
<dbReference type="InterPro" id="IPR002125">
    <property type="entry name" value="CMP_dCMP_dom"/>
</dbReference>
<evidence type="ECO:0000313" key="5">
    <source>
        <dbReference type="Proteomes" id="UP000077266"/>
    </source>
</evidence>
<proteinExistence type="inferred from homology"/>
<dbReference type="SUPFAM" id="SSF53927">
    <property type="entry name" value="Cytidine deaminase-like"/>
    <property type="match status" value="1"/>
</dbReference>
<dbReference type="GO" id="GO:0008033">
    <property type="term" value="P:tRNA processing"/>
    <property type="evidence" value="ECO:0007669"/>
    <property type="project" value="UniProtKB-KW"/>
</dbReference>